<keyword evidence="4" id="KW-1185">Reference proteome</keyword>
<organism evidence="3 4">
    <name type="scientific">Nepenthes gracilis</name>
    <name type="common">Slender pitcher plant</name>
    <dbReference type="NCBI Taxonomy" id="150966"/>
    <lineage>
        <taxon>Eukaryota</taxon>
        <taxon>Viridiplantae</taxon>
        <taxon>Streptophyta</taxon>
        <taxon>Embryophyta</taxon>
        <taxon>Tracheophyta</taxon>
        <taxon>Spermatophyta</taxon>
        <taxon>Magnoliopsida</taxon>
        <taxon>eudicotyledons</taxon>
        <taxon>Gunneridae</taxon>
        <taxon>Pentapetalae</taxon>
        <taxon>Caryophyllales</taxon>
        <taxon>Nepenthaceae</taxon>
        <taxon>Nepenthes</taxon>
    </lineage>
</organism>
<dbReference type="AlphaFoldDB" id="A0AAD3XZJ0"/>
<protein>
    <recommendedName>
        <fullName evidence="2">DUF7642 domain-containing protein</fullName>
    </recommendedName>
</protein>
<keyword evidence="1" id="KW-1133">Transmembrane helix</keyword>
<feature type="domain" description="DUF7642" evidence="2">
    <location>
        <begin position="122"/>
        <end position="221"/>
    </location>
</feature>
<dbReference type="Pfam" id="PF24649">
    <property type="entry name" value="DUF7642"/>
    <property type="match status" value="1"/>
</dbReference>
<dbReference type="InterPro" id="IPR056059">
    <property type="entry name" value="DUF7642"/>
</dbReference>
<gene>
    <name evidence="3" type="ORF">Nepgr_023548</name>
</gene>
<evidence type="ECO:0000313" key="3">
    <source>
        <dbReference type="EMBL" id="GMH21706.1"/>
    </source>
</evidence>
<accession>A0AAD3XZJ0</accession>
<dbReference type="PANTHER" id="PTHR35410:SF2">
    <property type="entry name" value="OS02G0640200 PROTEIN"/>
    <property type="match status" value="1"/>
</dbReference>
<dbReference type="EMBL" id="BSYO01000023">
    <property type="protein sequence ID" value="GMH21706.1"/>
    <property type="molecule type" value="Genomic_DNA"/>
</dbReference>
<keyword evidence="1" id="KW-0812">Transmembrane</keyword>
<sequence>MGFKRETCTQFGTGISVTKHKFYSIYRFEGWDQTHISTDGLSEHSSQKDLLLADHTSEADYDEEADSSSNILYMASFEELASHYLQYDTIIWFSISLLLILAWGVGVIMLLYLPIKRYVLQKDISSRKLYVTPMEIVYKVSRPSFIPFWGVATIEKRVPLALVIDIIIEQGCLQSIYGIHNIRIESISRGKAAPVDELQVQGISNPGLLRKVIITEASKVILDSGRTLKLATQASEAEFMSHMGSSTEGPAALRSPSKSSKVMGSPYLGSVEHRGTGFGELLLHKLEEVNRSVKRIESLIEKS</sequence>
<keyword evidence="1" id="KW-0472">Membrane</keyword>
<dbReference type="Proteomes" id="UP001279734">
    <property type="component" value="Unassembled WGS sequence"/>
</dbReference>
<proteinExistence type="predicted"/>
<comment type="caution">
    <text evidence="3">The sequence shown here is derived from an EMBL/GenBank/DDBJ whole genome shotgun (WGS) entry which is preliminary data.</text>
</comment>
<evidence type="ECO:0000313" key="4">
    <source>
        <dbReference type="Proteomes" id="UP001279734"/>
    </source>
</evidence>
<dbReference type="PANTHER" id="PTHR35410">
    <property type="entry name" value="EXPRESSED PROTEIN"/>
    <property type="match status" value="1"/>
</dbReference>
<evidence type="ECO:0000259" key="2">
    <source>
        <dbReference type="Pfam" id="PF24649"/>
    </source>
</evidence>
<feature type="transmembrane region" description="Helical" evidence="1">
    <location>
        <begin position="90"/>
        <end position="113"/>
    </location>
</feature>
<name>A0AAD3XZJ0_NEPGR</name>
<evidence type="ECO:0000256" key="1">
    <source>
        <dbReference type="SAM" id="Phobius"/>
    </source>
</evidence>
<reference evidence="3" key="1">
    <citation type="submission" date="2023-05" db="EMBL/GenBank/DDBJ databases">
        <title>Nepenthes gracilis genome sequencing.</title>
        <authorList>
            <person name="Fukushima K."/>
        </authorList>
    </citation>
    <scope>NUCLEOTIDE SEQUENCE</scope>
    <source>
        <strain evidence="3">SING2019-196</strain>
    </source>
</reference>